<dbReference type="SUPFAM" id="SSF49899">
    <property type="entry name" value="Concanavalin A-like lectins/glucanases"/>
    <property type="match status" value="1"/>
</dbReference>
<dbReference type="Pfam" id="PF05547">
    <property type="entry name" value="Peptidase_M6"/>
    <property type="match status" value="1"/>
</dbReference>
<accession>A0A6I4VU37</accession>
<comment type="caution">
    <text evidence="4">The sequence shown here is derived from an EMBL/GenBank/DDBJ whole genome shotgun (WGS) entry which is preliminary data.</text>
</comment>
<keyword evidence="4" id="KW-0378">Hydrolase</keyword>
<dbReference type="Pfam" id="PF20774">
    <property type="entry name" value="InhA-like_VEG"/>
    <property type="match status" value="1"/>
</dbReference>
<keyword evidence="4" id="KW-0482">Metalloprotease</keyword>
<feature type="domain" description="Immune inhibitor A-like metallopeptidase VEG" evidence="3">
    <location>
        <begin position="594"/>
        <end position="745"/>
    </location>
</feature>
<dbReference type="InterPro" id="IPR008757">
    <property type="entry name" value="Peptidase_M6-like_domain"/>
</dbReference>
<dbReference type="Gene3D" id="2.60.120.200">
    <property type="match status" value="1"/>
</dbReference>
<feature type="signal peptide" evidence="1">
    <location>
        <begin position="1"/>
        <end position="23"/>
    </location>
</feature>
<sequence>MFNKSCKTIFPLFLIFLSCTYFLFSLDHKVEAKEENEKDDIRIDYGSIDQEGYINYLRKIGKMKAAATSEQIEKIIKNELNLKQNPFPFTNGIDTTSEFGKRVYSQQQNLFKKTTEKIYHLSERTKLPTLVHQDNAVVALIEFDDQRHNQIAQTDSRSFWVKDFNPSHYQQLIFGKTGFLHNGKKLITTNQYYMQQSAGSWSLAGEVTDWSLAKHDAAYYGAHHKTDDYTQNDVKPTELVMETLPGVASRIKGKERLYDQRDPYDLDDDGNVMEADGLLDNLFVVHAGKGEEAGGGDNAIWSHRSVIGPEPVSIPGTTLKAYDYIIQPEDGATGVFAHEYAHNLGLPDEYDTSGTGTGSPVEAWSLMSYGSWTGVIPGTEPSGFSPWDKLFFASLYGGNWSVPSVIELADLKNVHQVSIKEAVANTKKGKMTKINLPKKIVSPPLQPLGKKSYYSTKGNMLRTKLISPQIDLTQKQKAEITFDTWYDIEAGYDFLYLQVYVDEEEKPKQIASYTGTTNKKWIKKTLDLSAFVGHRIRLEFRYVTDIGAVQEGFYVDNIKVSANNQLLLSDDAEGSSFFSKEGFQLFDGSPIAYPNYYLLEWRTQNGIDQGLAHLRRNDSMLSYDSGLLVWYYDGSYGEDNQTGRHPGEGFLGVVDAHQVGHYWSDGKVGSTRYQVNDAAFHVIPTSPIHVVYPNVTMKYKSKAGISNFDDQDDYSSPFNPAGGKVLPKHGLQIRVDKVSEDKRSVRVVLSKR</sequence>
<feature type="domain" description="Peptidase M6-like" evidence="2">
    <location>
        <begin position="131"/>
        <end position="400"/>
    </location>
</feature>
<dbReference type="Pfam" id="PF20773">
    <property type="entry name" value="InhA-like_MAM"/>
    <property type="match status" value="1"/>
</dbReference>
<evidence type="ECO:0000256" key="1">
    <source>
        <dbReference type="SAM" id="SignalP"/>
    </source>
</evidence>
<dbReference type="PROSITE" id="PS51257">
    <property type="entry name" value="PROKAR_LIPOPROTEIN"/>
    <property type="match status" value="1"/>
</dbReference>
<dbReference type="PANTHER" id="PTHR41775">
    <property type="entry name" value="SECRETED PROTEIN-RELATED"/>
    <property type="match status" value="1"/>
</dbReference>
<evidence type="ECO:0000313" key="5">
    <source>
        <dbReference type="Proteomes" id="UP000430692"/>
    </source>
</evidence>
<dbReference type="EMBL" id="WUUL01000003">
    <property type="protein sequence ID" value="MXQ53380.1"/>
    <property type="molecule type" value="Genomic_DNA"/>
</dbReference>
<dbReference type="InterPro" id="IPR012300">
    <property type="entry name" value="Pept_M6_InhA"/>
</dbReference>
<dbReference type="SUPFAM" id="SSF55486">
    <property type="entry name" value="Metalloproteases ('zincins'), catalytic domain"/>
    <property type="match status" value="1"/>
</dbReference>
<reference evidence="4 5" key="1">
    <citation type="submission" date="2019-12" db="EMBL/GenBank/DDBJ databases">
        <title>Whole-genome analyses of novel actinobacteria.</title>
        <authorList>
            <person name="Sahin N."/>
            <person name="Saygin H."/>
        </authorList>
    </citation>
    <scope>NUCLEOTIDE SEQUENCE [LARGE SCALE GENOMIC DNA]</scope>
    <source>
        <strain evidence="4 5">KC615</strain>
    </source>
</reference>
<dbReference type="AlphaFoldDB" id="A0A6I4VU37"/>
<dbReference type="NCBIfam" id="TIGR03296">
    <property type="entry name" value="M6dom_TIGR03296"/>
    <property type="match status" value="1"/>
</dbReference>
<dbReference type="PIRSF" id="PIRSF007519">
    <property type="entry name" value="Protease_InhA"/>
    <property type="match status" value="1"/>
</dbReference>
<dbReference type="Proteomes" id="UP000430692">
    <property type="component" value="Unassembled WGS sequence"/>
</dbReference>
<gene>
    <name evidence="4" type="ORF">GSM42_06480</name>
</gene>
<keyword evidence="1" id="KW-0732">Signal</keyword>
<dbReference type="RefSeq" id="WP_160800728.1">
    <property type="nucleotide sequence ID" value="NZ_WUUL01000003.1"/>
</dbReference>
<evidence type="ECO:0000313" key="4">
    <source>
        <dbReference type="EMBL" id="MXQ53380.1"/>
    </source>
</evidence>
<evidence type="ECO:0000259" key="3">
    <source>
        <dbReference type="Pfam" id="PF20774"/>
    </source>
</evidence>
<feature type="chain" id="PRO_5038951997" evidence="1">
    <location>
        <begin position="24"/>
        <end position="752"/>
    </location>
</feature>
<dbReference type="GO" id="GO:0008237">
    <property type="term" value="F:metallopeptidase activity"/>
    <property type="evidence" value="ECO:0007669"/>
    <property type="project" value="UniProtKB-KW"/>
</dbReference>
<name>A0A6I4VU37_9BACL</name>
<dbReference type="InterPro" id="IPR013320">
    <property type="entry name" value="ConA-like_dom_sf"/>
</dbReference>
<proteinExistence type="predicted"/>
<dbReference type="InterPro" id="IPR048665">
    <property type="entry name" value="InhA-like_VEG"/>
</dbReference>
<dbReference type="GO" id="GO:0006508">
    <property type="term" value="P:proteolysis"/>
    <property type="evidence" value="ECO:0007669"/>
    <property type="project" value="UniProtKB-KW"/>
</dbReference>
<evidence type="ECO:0000259" key="2">
    <source>
        <dbReference type="Pfam" id="PF05547"/>
    </source>
</evidence>
<keyword evidence="4" id="KW-0645">Protease</keyword>
<protein>
    <submittedName>
        <fullName evidence="4">M6 family metalloprotease domain-containing protein</fullName>
    </submittedName>
</protein>
<dbReference type="NCBIfam" id="NF038128">
    <property type="entry name" value="choice_anch_J"/>
    <property type="match status" value="1"/>
</dbReference>
<organism evidence="4 5">
    <name type="scientific">Shimazuella alba</name>
    <dbReference type="NCBI Taxonomy" id="2690964"/>
    <lineage>
        <taxon>Bacteria</taxon>
        <taxon>Bacillati</taxon>
        <taxon>Bacillota</taxon>
        <taxon>Bacilli</taxon>
        <taxon>Bacillales</taxon>
        <taxon>Thermoactinomycetaceae</taxon>
        <taxon>Shimazuella</taxon>
    </lineage>
</organism>
<keyword evidence="5" id="KW-1185">Reference proteome</keyword>
<dbReference type="PANTHER" id="PTHR41775:SF1">
    <property type="entry name" value="PEPTIDASE M6-LIKE DOMAIN-CONTAINING PROTEIN"/>
    <property type="match status" value="1"/>
</dbReference>